<dbReference type="GO" id="GO:0004519">
    <property type="term" value="F:endonuclease activity"/>
    <property type="evidence" value="ECO:0007669"/>
    <property type="project" value="UniProtKB-KW"/>
</dbReference>
<dbReference type="GeneID" id="80090765"/>
<name>A0A4D6TBT1_9CAUD</name>
<evidence type="ECO:0000313" key="2">
    <source>
        <dbReference type="Proteomes" id="UP000298729"/>
    </source>
</evidence>
<dbReference type="KEGG" id="vg:80090765"/>
<keyword evidence="1" id="KW-0378">Hydrolase</keyword>
<reference evidence="1 2" key="1">
    <citation type="submission" date="2019-04" db="EMBL/GenBank/DDBJ databases">
        <authorList>
            <person name="Oduselu T.J."/>
            <person name="Taiwo A.E."/>
            <person name="Ayodele I.E."/>
            <person name="Oyebamiji T.O."/>
            <person name="Atoyebi A.N."/>
            <person name="Omolola C.M."/>
            <person name="Lazarus F.U."/>
            <person name="Jose L.A."/>
            <person name="Akinlolu E.A."/>
            <person name="Ojebola B.M."/>
            <person name="Olatinwo S.O."/>
            <person name="Raifu M.K."/>
            <person name="Adebiyi I."/>
            <person name="Ogunleye V.O."/>
            <person name="Faleye T.O.C."/>
            <person name="Bakarey A.S."/>
            <person name="Adewumi O.M."/>
            <person name="Anetor J.I."/>
            <person name="Ademowo O.G."/>
            <person name="Garlena R.A."/>
            <person name="Russell D.A."/>
            <person name="Pope W.H."/>
            <person name="Jacobs-Sera D."/>
            <person name="Hatfull G.F."/>
        </authorList>
    </citation>
    <scope>NUCLEOTIDE SEQUENCE [LARGE SCALE GENOMIC DNA]</scope>
</reference>
<keyword evidence="1" id="KW-0255">Endonuclease</keyword>
<evidence type="ECO:0000313" key="1">
    <source>
        <dbReference type="EMBL" id="QCG78284.1"/>
    </source>
</evidence>
<dbReference type="EMBL" id="MK757448">
    <property type="protein sequence ID" value="QCG78284.1"/>
    <property type="molecule type" value="Genomic_DNA"/>
</dbReference>
<gene>
    <name evidence="1" type="primary">21</name>
    <name evidence="1" type="ORF">SEA_IDAHO_21</name>
</gene>
<organism evidence="1 2">
    <name type="scientific">Arthrobacter phage Idaho</name>
    <dbReference type="NCBI Taxonomy" id="2565509"/>
    <lineage>
        <taxon>Viruses</taxon>
        <taxon>Duplodnaviria</taxon>
        <taxon>Heunggongvirae</taxon>
        <taxon>Uroviricota</taxon>
        <taxon>Caudoviricetes</taxon>
        <taxon>Feeclasvirinae</taxon>
        <taxon>Idahovirus</taxon>
        <taxon>Idahovirus idaho</taxon>
    </lineage>
</organism>
<keyword evidence="2" id="KW-1185">Reference proteome</keyword>
<dbReference type="RefSeq" id="YP_010761518.1">
    <property type="nucleotide sequence ID" value="NC_073597.1"/>
</dbReference>
<dbReference type="Gene3D" id="1.10.30.50">
    <property type="match status" value="1"/>
</dbReference>
<protein>
    <submittedName>
        <fullName evidence="1">HNH endonuclease</fullName>
    </submittedName>
</protein>
<dbReference type="Proteomes" id="UP000298729">
    <property type="component" value="Segment"/>
</dbReference>
<proteinExistence type="predicted"/>
<sequence length="138" mass="15464">MPLSVMKMSWNGMAKRKPQQGQLFHMEPLVIPGTDQGTRKKWGGRKVAKARDTCRAMLPAACWRGCGRVITADWPEKDWHAGHVDGRAEGGADNVTNYLPECRWCNLREGGRLGAAITNGKRVAVTTDAIRERTLKWY</sequence>
<accession>A0A4D6TBT1</accession>
<keyword evidence="1" id="KW-0540">Nuclease</keyword>